<evidence type="ECO:0000313" key="1">
    <source>
        <dbReference type="EMBL" id="ALI56906.1"/>
    </source>
</evidence>
<dbReference type="AlphaFoldDB" id="A0A0P0ADB2"/>
<sequence>MRILAGVLALTVLAGCQMELPAFNAVRSTPDELTVAAMVSDATGSQVLVDAPSDYDLAQTQDLSTAFEDAATPVSPRKGLFAFLKPAPVASPLDGTDIEVIDAQVAQGAQDAAVARGNGGIFAFLKPKPQDAQPAITGIDAEDATDNVELAALALEPADEGGSDIRPETVGVSPNVEPAPKKNGLFGGLFANARSTGSGAARSTVQPGEVVAFGTVGVACEAKPAAQAKLVDKFPREGRAVWKLYDTDVSSTQARTQFITGFDDNCPRQITASLVMFGSAALHEVHRYSKARKKAPWSLADKEYEVIKSKTCGVGKGVNCPAQNLPKLESHMAFVSVYETFGGTGAWLELLVSDGKLISDEVR</sequence>
<gene>
    <name evidence="1" type="ORF">IMCC12053_2959</name>
</gene>
<proteinExistence type="predicted"/>
<name>A0A0P0ADB2_9RHOB</name>
<keyword evidence="2" id="KW-1185">Reference proteome</keyword>
<accession>A0A0P0ADB2</accession>
<dbReference type="OrthoDB" id="7865311at2"/>
<evidence type="ECO:0000313" key="2">
    <source>
        <dbReference type="Proteomes" id="UP000064920"/>
    </source>
</evidence>
<reference evidence="1 2" key="1">
    <citation type="submission" date="2015-05" db="EMBL/GenBank/DDBJ databases">
        <authorList>
            <person name="Wang D.B."/>
            <person name="Wang M."/>
        </authorList>
    </citation>
    <scope>NUCLEOTIDE SEQUENCE [LARGE SCALE GENOMIC DNA]</scope>
    <source>
        <strain evidence="1 2">IMCC 12053</strain>
    </source>
</reference>
<dbReference type="EMBL" id="CP012023">
    <property type="protein sequence ID" value="ALI56906.1"/>
    <property type="molecule type" value="Genomic_DNA"/>
</dbReference>
<dbReference type="Proteomes" id="UP000064920">
    <property type="component" value="Chromosome"/>
</dbReference>
<dbReference type="RefSeq" id="WP_062220261.1">
    <property type="nucleotide sequence ID" value="NZ_CP012023.1"/>
</dbReference>
<dbReference type="STRING" id="1397108.IMCC12053_2959"/>
<dbReference type="PATRIC" id="fig|1397108.4.peg.3041"/>
<organism evidence="1 2">
    <name type="scientific">Celeribacter marinus</name>
    <dbReference type="NCBI Taxonomy" id="1397108"/>
    <lineage>
        <taxon>Bacteria</taxon>
        <taxon>Pseudomonadati</taxon>
        <taxon>Pseudomonadota</taxon>
        <taxon>Alphaproteobacteria</taxon>
        <taxon>Rhodobacterales</taxon>
        <taxon>Roseobacteraceae</taxon>
        <taxon>Celeribacter</taxon>
    </lineage>
</organism>
<dbReference type="KEGG" id="cmar:IMCC12053_2959"/>
<dbReference type="PROSITE" id="PS51257">
    <property type="entry name" value="PROKAR_LIPOPROTEIN"/>
    <property type="match status" value="1"/>
</dbReference>
<protein>
    <submittedName>
        <fullName evidence="1">Uncharacterized protein</fullName>
    </submittedName>
</protein>